<evidence type="ECO:0000313" key="5">
    <source>
        <dbReference type="EMBL" id="TRY75650.1"/>
    </source>
</evidence>
<proteinExistence type="predicted"/>
<feature type="coiled-coil region" evidence="2">
    <location>
        <begin position="1162"/>
        <end position="1189"/>
    </location>
</feature>
<dbReference type="STRING" id="6832.A0A553PD97"/>
<feature type="region of interest" description="Disordered" evidence="3">
    <location>
        <begin position="580"/>
        <end position="638"/>
    </location>
</feature>
<feature type="coiled-coil region" evidence="2">
    <location>
        <begin position="786"/>
        <end position="867"/>
    </location>
</feature>
<keyword evidence="1" id="KW-0072">Autophagy</keyword>
<accession>A0A553PD97</accession>
<dbReference type="GO" id="GO:0061709">
    <property type="term" value="P:reticulophagy"/>
    <property type="evidence" value="ECO:0007669"/>
    <property type="project" value="TreeGrafter"/>
</dbReference>
<comment type="caution">
    <text evidence="5">The sequence shown here is derived from an EMBL/GenBank/DDBJ whole genome shotgun (WGS) entry which is preliminary data.</text>
</comment>
<dbReference type="GO" id="GO:1990316">
    <property type="term" value="C:Atg1/ULK1 kinase complex"/>
    <property type="evidence" value="ECO:0007669"/>
    <property type="project" value="TreeGrafter"/>
</dbReference>
<dbReference type="Pfam" id="PF04108">
    <property type="entry name" value="ATG17_like"/>
    <property type="match status" value="1"/>
</dbReference>
<dbReference type="GO" id="GO:0034517">
    <property type="term" value="P:ribophagy"/>
    <property type="evidence" value="ECO:0007669"/>
    <property type="project" value="TreeGrafter"/>
</dbReference>
<dbReference type="Proteomes" id="UP000318571">
    <property type="component" value="Chromosome 2"/>
</dbReference>
<sequence>MLHVFLVDTGTMLQLDMNLAMESVTALKRAIARKYAIPEDKQVLLISGGESLDESERVCKYKNAGVDTNPIFLFSLLNIESMDPPSLSPCSQEMTSSTDIQERVEAAQKLPDAQSTVAVRSSIAQGIVSDSHREVRLCEDLILHQHMQHQGWMAVMANVEDTATSLEKRRDKLAKVYEDYLKHREEYREVVETFDDDIALLHQIPVFTSLLTPEIQESMIGSVIASQPFQGETMTLLEWINSKGSSNSLEQVADSCYRAIETLDSDLLNDLQTHVNGAIEASKNTQMKEIRGLSDRLQGLEQILMEAKKLEKEQEDLAQAFLLNQQRAQGLKDASILPDLCESHRQQLQVMSKHFQQILSRRKRCLKAKVELSNNLHIRMQWVVMIQNQMADVGQKMVMHTEELRRLNRKLEVIEQLHTAPSMYVATAVEVVRRRAFSDRFLARTASLSEKFSSLHQEEVSLRRNFQSKLKKHFLSKMFPGMDDIPPAYATERPRRFDDRLPNITLKDVEKLRNQFPDLAASLNVPDETAFADLLSKSINQTMTQAQGEALSSLQNMPRRILINNSGDINSISVMNKFMTDGSKRRGRLTKGSSRDRPAESDSDTDHFEQPACFTRNGKTYSRADPAKMTRSLPMDESVGAVDGQLPMAASTESMTFEVSKTEDVGASSSSADPSSSSHGHNTSVAPSSSSDTSCLKQVGAISEEVEPHGPPVEAKLAHIEASYARLQKSVLAMVEPSKENVEQLKIELEALRGRILEEKADLDQDFLVFRTSIVDKLEKVEQGTLAELQAQVDAANTNKDEVITALERKLEVEKQKLEDCRREIEIYHEHLDAREREIDDLKADNAEQLEKVHETFEESRKVLRKESEDRVNKLILGHELELDSIRDDPKINEKIHGLQHDIKVLKEDLSTKEDVIVDLKRKTRILENSAEEKFNMEKEKIVQILESGFAQRERLAIEKREAELDVQHDQIMTDLRVKFLQDIEAEVKASNEKAAQDLASKMAELNDAHTRELEELKAEHEEEIQEKIAEEQKRLEQEKEKCLKAQAAKMSAKAKREVDSLRSRFKMIQSSVAIERSPSASESEFSAESPRSDVFDKIRSSLVQEFEINLKAERDKWEAKVRQMQSDHEAELQEASKATNGNTDHMAQSQTQFNEAIAKVKAEKDKELEIMAQRMKEVENKLNSTSLNESVSFSNDLEHLAKTKETRPTCAAEKDKVSIVVDLDCKGKIFLIHWSEEYKNYILYTEGPTLTFLHFDWVDKLHLKTNGKQFTKAKVAGIEYCEAKRAGNRFNVPKGTKFYRARCVPVEEGI</sequence>
<name>A0A553PD97_TIGCA</name>
<feature type="region of interest" description="Disordered" evidence="3">
    <location>
        <begin position="652"/>
        <end position="696"/>
    </location>
</feature>
<dbReference type="GO" id="GO:0019901">
    <property type="term" value="F:protein kinase binding"/>
    <property type="evidence" value="ECO:0007669"/>
    <property type="project" value="TreeGrafter"/>
</dbReference>
<feature type="region of interest" description="Disordered" evidence="3">
    <location>
        <begin position="1126"/>
        <end position="1145"/>
    </location>
</feature>
<dbReference type="GO" id="GO:0000045">
    <property type="term" value="P:autophagosome assembly"/>
    <property type="evidence" value="ECO:0007669"/>
    <property type="project" value="InterPro"/>
</dbReference>
<feature type="coiled-coil region" evidence="2">
    <location>
        <begin position="290"/>
        <end position="320"/>
    </location>
</feature>
<dbReference type="InterPro" id="IPR045326">
    <property type="entry name" value="ATG17-like_dom"/>
</dbReference>
<keyword evidence="2" id="KW-0175">Coiled coil</keyword>
<dbReference type="GO" id="GO:0061723">
    <property type="term" value="P:glycophagy"/>
    <property type="evidence" value="ECO:0007669"/>
    <property type="project" value="TreeGrafter"/>
</dbReference>
<dbReference type="PANTHER" id="PTHR13222:SF1">
    <property type="entry name" value="RB1-INDUCIBLE COILED-COIL PROTEIN 1"/>
    <property type="match status" value="1"/>
</dbReference>
<dbReference type="GO" id="GO:0034045">
    <property type="term" value="C:phagophore assembly site membrane"/>
    <property type="evidence" value="ECO:0007669"/>
    <property type="project" value="TreeGrafter"/>
</dbReference>
<feature type="compositionally biased region" description="Basic and acidic residues" evidence="3">
    <location>
        <begin position="593"/>
        <end position="609"/>
    </location>
</feature>
<dbReference type="EMBL" id="VCGU01000005">
    <property type="protein sequence ID" value="TRY75650.1"/>
    <property type="molecule type" value="Genomic_DNA"/>
</dbReference>
<dbReference type="PANTHER" id="PTHR13222">
    <property type="entry name" value="RB1-INDUCIBLE COILED-COIL"/>
    <property type="match status" value="1"/>
</dbReference>
<dbReference type="Gene3D" id="3.10.20.90">
    <property type="entry name" value="Phosphatidylinositol 3-kinase Catalytic Subunit, Chain A, domain 1"/>
    <property type="match status" value="1"/>
</dbReference>
<gene>
    <name evidence="5" type="ORF">TCAL_04589</name>
</gene>
<organism evidence="5 6">
    <name type="scientific">Tigriopus californicus</name>
    <name type="common">Marine copepod</name>
    <dbReference type="NCBI Taxonomy" id="6832"/>
    <lineage>
        <taxon>Eukaryota</taxon>
        <taxon>Metazoa</taxon>
        <taxon>Ecdysozoa</taxon>
        <taxon>Arthropoda</taxon>
        <taxon>Crustacea</taxon>
        <taxon>Multicrustacea</taxon>
        <taxon>Hexanauplia</taxon>
        <taxon>Copepoda</taxon>
        <taxon>Harpacticoida</taxon>
        <taxon>Harpacticidae</taxon>
        <taxon>Tigriopus</taxon>
    </lineage>
</organism>
<evidence type="ECO:0000313" key="6">
    <source>
        <dbReference type="Proteomes" id="UP000318571"/>
    </source>
</evidence>
<feature type="domain" description="Autophagy protein ATG17-like" evidence="4">
    <location>
        <begin position="123"/>
        <end position="469"/>
    </location>
</feature>
<dbReference type="OMA" id="ISMMDIF"/>
<dbReference type="InterPro" id="IPR040040">
    <property type="entry name" value="ATG11"/>
</dbReference>
<dbReference type="GO" id="GO:0000422">
    <property type="term" value="P:autophagy of mitochondrion"/>
    <property type="evidence" value="ECO:0007669"/>
    <property type="project" value="TreeGrafter"/>
</dbReference>
<feature type="coiled-coil region" evidence="2">
    <location>
        <begin position="735"/>
        <end position="762"/>
    </location>
</feature>
<feature type="coiled-coil region" evidence="2">
    <location>
        <begin position="996"/>
        <end position="1065"/>
    </location>
</feature>
<reference evidence="5 6" key="1">
    <citation type="journal article" date="2018" name="Nat. Ecol. Evol.">
        <title>Genomic signatures of mitonuclear coevolution across populations of Tigriopus californicus.</title>
        <authorList>
            <person name="Barreto F.S."/>
            <person name="Watson E.T."/>
            <person name="Lima T.G."/>
            <person name="Willett C.S."/>
            <person name="Edmands S."/>
            <person name="Li W."/>
            <person name="Burton R.S."/>
        </authorList>
    </citation>
    <scope>NUCLEOTIDE SEQUENCE [LARGE SCALE GENOMIC DNA]</scope>
    <source>
        <strain evidence="5 6">San Diego</strain>
    </source>
</reference>
<evidence type="ECO:0000256" key="2">
    <source>
        <dbReference type="SAM" id="Coils"/>
    </source>
</evidence>
<dbReference type="GO" id="GO:0060090">
    <property type="term" value="F:molecular adaptor activity"/>
    <property type="evidence" value="ECO:0007669"/>
    <property type="project" value="TreeGrafter"/>
</dbReference>
<evidence type="ECO:0000256" key="3">
    <source>
        <dbReference type="SAM" id="MobiDB-lite"/>
    </source>
</evidence>
<dbReference type="CDD" id="cd17060">
    <property type="entry name" value="Ubl_RB1CC1"/>
    <property type="match status" value="1"/>
</dbReference>
<feature type="compositionally biased region" description="Low complexity" evidence="3">
    <location>
        <begin position="667"/>
        <end position="694"/>
    </location>
</feature>
<dbReference type="GO" id="GO:0034727">
    <property type="term" value="P:piecemeal microautophagy of the nucleus"/>
    <property type="evidence" value="ECO:0007669"/>
    <property type="project" value="TreeGrafter"/>
</dbReference>
<protein>
    <recommendedName>
        <fullName evidence="4">Autophagy protein ATG17-like domain-containing protein</fullName>
    </recommendedName>
</protein>
<keyword evidence="6" id="KW-1185">Reference proteome</keyword>
<evidence type="ECO:0000259" key="4">
    <source>
        <dbReference type="Pfam" id="PF04108"/>
    </source>
</evidence>
<evidence type="ECO:0000256" key="1">
    <source>
        <dbReference type="ARBA" id="ARBA00023006"/>
    </source>
</evidence>